<evidence type="ECO:0000313" key="2">
    <source>
        <dbReference type="Proteomes" id="UP000633509"/>
    </source>
</evidence>
<name>A0ABR9LVX4_9ACTN</name>
<accession>A0ABR9LVX4</accession>
<gene>
    <name evidence="1" type="ORF">H4W80_002715</name>
</gene>
<sequence length="81" mass="9427">MTLDADTVAAIDEYLAGYGRRRHRLTRESRILVESLVIIHGTDVLDRLVLDDGPCECCLEAQARVERLSWIKSEYRRKRRP</sequence>
<keyword evidence="2" id="KW-1185">Reference proteome</keyword>
<organism evidence="1 2">
    <name type="scientific">Nonomuraea angiospora</name>
    <dbReference type="NCBI Taxonomy" id="46172"/>
    <lineage>
        <taxon>Bacteria</taxon>
        <taxon>Bacillati</taxon>
        <taxon>Actinomycetota</taxon>
        <taxon>Actinomycetes</taxon>
        <taxon>Streptosporangiales</taxon>
        <taxon>Streptosporangiaceae</taxon>
        <taxon>Nonomuraea</taxon>
    </lineage>
</organism>
<dbReference type="Proteomes" id="UP000633509">
    <property type="component" value="Unassembled WGS sequence"/>
</dbReference>
<comment type="caution">
    <text evidence="1">The sequence shown here is derived from an EMBL/GenBank/DDBJ whole genome shotgun (WGS) entry which is preliminary data.</text>
</comment>
<dbReference type="RefSeq" id="WP_192785379.1">
    <property type="nucleotide sequence ID" value="NZ_JADBEK010000001.1"/>
</dbReference>
<proteinExistence type="predicted"/>
<dbReference type="EMBL" id="JADBEK010000001">
    <property type="protein sequence ID" value="MBE1584457.1"/>
    <property type="molecule type" value="Genomic_DNA"/>
</dbReference>
<evidence type="ECO:0000313" key="1">
    <source>
        <dbReference type="EMBL" id="MBE1584457.1"/>
    </source>
</evidence>
<reference evidence="1 2" key="1">
    <citation type="submission" date="2020-10" db="EMBL/GenBank/DDBJ databases">
        <title>Sequencing the genomes of 1000 actinobacteria strains.</title>
        <authorList>
            <person name="Klenk H.-P."/>
        </authorList>
    </citation>
    <scope>NUCLEOTIDE SEQUENCE [LARGE SCALE GENOMIC DNA]</scope>
    <source>
        <strain evidence="1 2">DSM 43173</strain>
    </source>
</reference>
<protein>
    <recommendedName>
        <fullName evidence="3">Transposase</fullName>
    </recommendedName>
</protein>
<evidence type="ECO:0008006" key="3">
    <source>
        <dbReference type="Google" id="ProtNLM"/>
    </source>
</evidence>